<dbReference type="PATRIC" id="fig|329854.7.peg.2120"/>
<feature type="transmembrane region" description="Helical" evidence="1">
    <location>
        <begin position="9"/>
        <end position="32"/>
    </location>
</feature>
<accession>A0A139LIQ4</accession>
<comment type="caution">
    <text evidence="2">The sequence shown here is derived from an EMBL/GenBank/DDBJ whole genome shotgun (WGS) entry which is preliminary data.</text>
</comment>
<sequence length="49" mass="5844">MYYKLKKHLFYLFLGVGWNFSTLSYTTSYTAYLFDNQMKMIVGVGCRKD</sequence>
<evidence type="ECO:0000313" key="3">
    <source>
        <dbReference type="Proteomes" id="UP000070319"/>
    </source>
</evidence>
<gene>
    <name evidence="2" type="ORF">HMPREF2531_02082</name>
</gene>
<keyword evidence="1" id="KW-1133">Transmembrane helix</keyword>
<evidence type="ECO:0000256" key="1">
    <source>
        <dbReference type="SAM" id="Phobius"/>
    </source>
</evidence>
<evidence type="ECO:0000313" key="2">
    <source>
        <dbReference type="EMBL" id="KXT51294.1"/>
    </source>
</evidence>
<name>A0A139LIQ4_9BACE</name>
<organism evidence="2">
    <name type="scientific">Bacteroides intestinalis</name>
    <dbReference type="NCBI Taxonomy" id="329854"/>
    <lineage>
        <taxon>Bacteria</taxon>
        <taxon>Pseudomonadati</taxon>
        <taxon>Bacteroidota</taxon>
        <taxon>Bacteroidia</taxon>
        <taxon>Bacteroidales</taxon>
        <taxon>Bacteroidaceae</taxon>
        <taxon>Bacteroides</taxon>
    </lineage>
</organism>
<proteinExistence type="predicted"/>
<keyword evidence="1" id="KW-0812">Transmembrane</keyword>
<keyword evidence="1" id="KW-0472">Membrane</keyword>
<reference evidence="2 3" key="1">
    <citation type="submission" date="2016-02" db="EMBL/GenBank/DDBJ databases">
        <authorList>
            <person name="Wen L."/>
            <person name="He K."/>
            <person name="Yang H."/>
        </authorList>
    </citation>
    <scope>NUCLEOTIDE SEQUENCE [LARGE SCALE GENOMIC DNA]</scope>
    <source>
        <strain evidence="2 3">KLE1704</strain>
    </source>
</reference>
<dbReference type="EMBL" id="LTDF01000075">
    <property type="protein sequence ID" value="KXT51294.1"/>
    <property type="molecule type" value="Genomic_DNA"/>
</dbReference>
<protein>
    <submittedName>
        <fullName evidence="2">Uncharacterized protein</fullName>
    </submittedName>
</protein>
<dbReference type="AlphaFoldDB" id="A0A139LIQ4"/>
<dbReference type="Proteomes" id="UP000070319">
    <property type="component" value="Unassembled WGS sequence"/>
</dbReference>